<keyword evidence="3" id="KW-0614">Plasmid</keyword>
<dbReference type="PANTHER" id="PTHR46797:SF1">
    <property type="entry name" value="METHYLPHOSPHONATE SYNTHASE"/>
    <property type="match status" value="1"/>
</dbReference>
<dbReference type="Pfam" id="PF01381">
    <property type="entry name" value="HTH_3"/>
    <property type="match status" value="1"/>
</dbReference>
<geneLocation type="plasmid" evidence="4">
    <name>pEubeli2</name>
</geneLocation>
<evidence type="ECO:0000256" key="1">
    <source>
        <dbReference type="ARBA" id="ARBA00023125"/>
    </source>
</evidence>
<dbReference type="KEGG" id="eel:EUBELI_20054"/>
<dbReference type="GO" id="GO:0005829">
    <property type="term" value="C:cytosol"/>
    <property type="evidence" value="ECO:0007669"/>
    <property type="project" value="TreeGrafter"/>
</dbReference>
<dbReference type="eggNOG" id="COG1396">
    <property type="taxonomic scope" value="Bacteria"/>
</dbReference>
<name>C4Z7C3_LACE2</name>
<dbReference type="PROSITE" id="PS50943">
    <property type="entry name" value="HTH_CROC1"/>
    <property type="match status" value="1"/>
</dbReference>
<proteinExistence type="predicted"/>
<sequence>MRINYMNDNESSNLARTIRKYREARKMTMKQLSIKSGIKLSTIKKYETDNRNPKLEQLEKIAAALDVSVFEFLDIEVKSISDIISLVNKMNNATEIEWDIDNEKVSISFKNEDINNSLKDYALDYRCKDINIENESSDSEATLTRLMLINNSLK</sequence>
<dbReference type="InterPro" id="IPR001387">
    <property type="entry name" value="Cro/C1-type_HTH"/>
</dbReference>
<dbReference type="GO" id="GO:0003700">
    <property type="term" value="F:DNA-binding transcription factor activity"/>
    <property type="evidence" value="ECO:0007669"/>
    <property type="project" value="TreeGrafter"/>
</dbReference>
<feature type="domain" description="HTH cro/C1-type" evidence="2">
    <location>
        <begin position="18"/>
        <end position="72"/>
    </location>
</feature>
<dbReference type="InterPro" id="IPR050807">
    <property type="entry name" value="TransReg_Diox_bact_type"/>
</dbReference>
<evidence type="ECO:0000313" key="4">
    <source>
        <dbReference type="Proteomes" id="UP000001476"/>
    </source>
</evidence>
<evidence type="ECO:0000313" key="3">
    <source>
        <dbReference type="EMBL" id="ACR73201.1"/>
    </source>
</evidence>
<dbReference type="SMART" id="SM00530">
    <property type="entry name" value="HTH_XRE"/>
    <property type="match status" value="1"/>
</dbReference>
<dbReference type="AlphaFoldDB" id="C4Z7C3"/>
<keyword evidence="1" id="KW-0238">DNA-binding</keyword>
<evidence type="ECO:0000259" key="2">
    <source>
        <dbReference type="PROSITE" id="PS50943"/>
    </source>
</evidence>
<dbReference type="SUPFAM" id="SSF47413">
    <property type="entry name" value="lambda repressor-like DNA-binding domains"/>
    <property type="match status" value="1"/>
</dbReference>
<protein>
    <recommendedName>
        <fullName evidence="2">HTH cro/C1-type domain-containing protein</fullName>
    </recommendedName>
</protein>
<dbReference type="HOGENOM" id="CLU_121342_0_0_9"/>
<dbReference type="GO" id="GO:0003677">
    <property type="term" value="F:DNA binding"/>
    <property type="evidence" value="ECO:0007669"/>
    <property type="project" value="UniProtKB-KW"/>
</dbReference>
<dbReference type="Gene3D" id="1.10.260.40">
    <property type="entry name" value="lambda repressor-like DNA-binding domains"/>
    <property type="match status" value="1"/>
</dbReference>
<keyword evidence="4" id="KW-1185">Reference proteome</keyword>
<reference evidence="3 4" key="1">
    <citation type="journal article" date="2009" name="Proc. Natl. Acad. Sci. U.S.A.">
        <title>Characterizing a model human gut microbiota composed of members of its two dominant bacterial phyla.</title>
        <authorList>
            <person name="Mahowald M.A."/>
            <person name="Rey F.E."/>
            <person name="Seedorf H."/>
            <person name="Turnbaugh P.J."/>
            <person name="Fulton R.S."/>
            <person name="Wollam A."/>
            <person name="Shah N."/>
            <person name="Wang C."/>
            <person name="Magrini V."/>
            <person name="Wilson R.K."/>
            <person name="Cantarel B.L."/>
            <person name="Coutinho P.M."/>
            <person name="Henrissat B."/>
            <person name="Crock L.W."/>
            <person name="Russell A."/>
            <person name="Verberkmoes N.C."/>
            <person name="Hettich R.L."/>
            <person name="Gordon J.I."/>
        </authorList>
    </citation>
    <scope>NUCLEOTIDE SEQUENCE [LARGE SCALE GENOMIC DNA]</scope>
    <source>
        <strain evidence="4">ATCC 27750 / DSM 3376 / VPI C15-48 / C15-B4</strain>
        <plasmid evidence="3">unnamed</plasmid>
    </source>
</reference>
<dbReference type="PANTHER" id="PTHR46797">
    <property type="entry name" value="HTH-TYPE TRANSCRIPTIONAL REGULATOR"/>
    <property type="match status" value="1"/>
</dbReference>
<dbReference type="EMBL" id="CP001106">
    <property type="protein sequence ID" value="ACR73201.1"/>
    <property type="molecule type" value="Genomic_DNA"/>
</dbReference>
<gene>
    <name evidence="3" type="ordered locus">EUBELI_20054</name>
</gene>
<dbReference type="Proteomes" id="UP000001476">
    <property type="component" value="Plasmid pEubeli2"/>
</dbReference>
<dbReference type="InterPro" id="IPR010982">
    <property type="entry name" value="Lambda_DNA-bd_dom_sf"/>
</dbReference>
<organism evidence="3 4">
    <name type="scientific">Lachnospira eligens (strain ATCC 27750 / DSM 3376 / VPI C15-48 / C15-B4)</name>
    <name type="common">Eubacterium eligens</name>
    <dbReference type="NCBI Taxonomy" id="515620"/>
    <lineage>
        <taxon>Bacteria</taxon>
        <taxon>Bacillati</taxon>
        <taxon>Bacillota</taxon>
        <taxon>Clostridia</taxon>
        <taxon>Lachnospirales</taxon>
        <taxon>Lachnospiraceae</taxon>
        <taxon>Lachnospira</taxon>
    </lineage>
</organism>
<accession>C4Z7C3</accession>
<dbReference type="CDD" id="cd00093">
    <property type="entry name" value="HTH_XRE"/>
    <property type="match status" value="1"/>
</dbReference>